<name>A0A840VPT2_9PROT</name>
<comment type="caution">
    <text evidence="2">The sequence shown here is derived from an EMBL/GenBank/DDBJ whole genome shotgun (WGS) entry which is preliminary data.</text>
</comment>
<dbReference type="RefSeq" id="WP_183266605.1">
    <property type="nucleotide sequence ID" value="NZ_JACHFJ010000008.1"/>
</dbReference>
<dbReference type="Proteomes" id="UP000553706">
    <property type="component" value="Unassembled WGS sequence"/>
</dbReference>
<keyword evidence="3" id="KW-1185">Reference proteome</keyword>
<accession>A0A840VPT2</accession>
<proteinExistence type="predicted"/>
<organism evidence="2 3">
    <name type="scientific">Acidocella aromatica</name>
    <dbReference type="NCBI Taxonomy" id="1303579"/>
    <lineage>
        <taxon>Bacteria</taxon>
        <taxon>Pseudomonadati</taxon>
        <taxon>Pseudomonadota</taxon>
        <taxon>Alphaproteobacteria</taxon>
        <taxon>Acetobacterales</taxon>
        <taxon>Acidocellaceae</taxon>
        <taxon>Acidocella</taxon>
    </lineage>
</organism>
<dbReference type="EMBL" id="JACHFJ010000008">
    <property type="protein sequence ID" value="MBB5373601.1"/>
    <property type="molecule type" value="Genomic_DNA"/>
</dbReference>
<dbReference type="AlphaFoldDB" id="A0A840VPT2"/>
<evidence type="ECO:0000313" key="3">
    <source>
        <dbReference type="Proteomes" id="UP000553706"/>
    </source>
</evidence>
<feature type="region of interest" description="Disordered" evidence="1">
    <location>
        <begin position="72"/>
        <end position="92"/>
    </location>
</feature>
<reference evidence="2 3" key="1">
    <citation type="submission" date="2020-08" db="EMBL/GenBank/DDBJ databases">
        <title>Genomic Encyclopedia of Type Strains, Phase IV (KMG-IV): sequencing the most valuable type-strain genomes for metagenomic binning, comparative biology and taxonomic classification.</title>
        <authorList>
            <person name="Goeker M."/>
        </authorList>
    </citation>
    <scope>NUCLEOTIDE SEQUENCE [LARGE SCALE GENOMIC DNA]</scope>
    <source>
        <strain evidence="2 3">DSM 27026</strain>
    </source>
</reference>
<evidence type="ECO:0000256" key="1">
    <source>
        <dbReference type="SAM" id="MobiDB-lite"/>
    </source>
</evidence>
<sequence length="92" mass="10228">MNEKSSDPFELFQISREMLTAQQKFLPSGKIFEQLAEYMRNVTQAQIAYNQALMRAQASLLAGIMERPLAAVSGKAEERPSAAAHQRDVSSP</sequence>
<evidence type="ECO:0000313" key="2">
    <source>
        <dbReference type="EMBL" id="MBB5373601.1"/>
    </source>
</evidence>
<feature type="compositionally biased region" description="Basic and acidic residues" evidence="1">
    <location>
        <begin position="75"/>
        <end position="92"/>
    </location>
</feature>
<protein>
    <submittedName>
        <fullName evidence="2">Uncharacterized protein</fullName>
    </submittedName>
</protein>
<gene>
    <name evidence="2" type="ORF">HNP71_001865</name>
</gene>